<dbReference type="AlphaFoldDB" id="A0A194X995"/>
<evidence type="ECO:0000313" key="3">
    <source>
        <dbReference type="Proteomes" id="UP000070700"/>
    </source>
</evidence>
<proteinExistence type="predicted"/>
<dbReference type="InParanoid" id="A0A194X995"/>
<reference evidence="2 3" key="1">
    <citation type="submission" date="2015-10" db="EMBL/GenBank/DDBJ databases">
        <title>Full genome of DAOMC 229536 Phialocephala scopiformis, a fungal endophyte of spruce producing the potent anti-insectan compound rugulosin.</title>
        <authorList>
            <consortium name="DOE Joint Genome Institute"/>
            <person name="Walker A.K."/>
            <person name="Frasz S.L."/>
            <person name="Seifert K.A."/>
            <person name="Miller J.D."/>
            <person name="Mondo S.J."/>
            <person name="Labutti K."/>
            <person name="Lipzen A."/>
            <person name="Dockter R."/>
            <person name="Kennedy M."/>
            <person name="Grigoriev I.V."/>
            <person name="Spatafora J.W."/>
        </authorList>
    </citation>
    <scope>NUCLEOTIDE SEQUENCE [LARGE SCALE GENOMIC DNA]</scope>
    <source>
        <strain evidence="2 3">CBS 120377</strain>
    </source>
</reference>
<dbReference type="SUPFAM" id="SSF51338">
    <property type="entry name" value="Composite domain of metallo-dependent hydrolases"/>
    <property type="match status" value="1"/>
</dbReference>
<dbReference type="Gene3D" id="3.30.110.90">
    <property type="entry name" value="Amidohydrolase"/>
    <property type="match status" value="1"/>
</dbReference>
<dbReference type="InterPro" id="IPR011059">
    <property type="entry name" value="Metal-dep_hydrolase_composite"/>
</dbReference>
<name>A0A194X995_MOLSC</name>
<dbReference type="PANTHER" id="PTHR43135:SF3">
    <property type="entry name" value="ALPHA-D-RIBOSE 1-METHYLPHOSPHONATE 5-TRIPHOSPHATE DIPHOSPHATASE"/>
    <property type="match status" value="1"/>
</dbReference>
<dbReference type="GeneID" id="28821153"/>
<dbReference type="PANTHER" id="PTHR43135">
    <property type="entry name" value="ALPHA-D-RIBOSE 1-METHYLPHOSPHONATE 5-TRIPHOSPHATE DIPHOSPHATASE"/>
    <property type="match status" value="1"/>
</dbReference>
<dbReference type="Proteomes" id="UP000070700">
    <property type="component" value="Unassembled WGS sequence"/>
</dbReference>
<dbReference type="Gene3D" id="3.40.50.10910">
    <property type="entry name" value="Amidohydrolase"/>
    <property type="match status" value="1"/>
</dbReference>
<evidence type="ECO:0000259" key="1">
    <source>
        <dbReference type="Pfam" id="PF01979"/>
    </source>
</evidence>
<sequence>MASTLIHSVRLFDGNSTISQNGCILLKNGLISNILLMTPSPLPAAETVIDGTGHTVLPGLIDAHVHAHDGEPELKQALGFGVTTVLDMFNEPGHVQSLKALVKNRLDLADFRSSCHAATIEGGWPAPVLLATLDREIATEKIKAWPKLASPSEAEAFVLSNIEKGADYIKLMQESRSVMLGEPIPVPSPELQAAVVTAAHKHGLVTLAHALSQRETILALEAGVDGLAHCFCDEPPSQELVAAYKRNNSFLIPTLVVAASVTGEENESSEQHAEHHLSEKLLGEEGKSCFCKKLMMGRPACRVEYSYQAVKLLKENGMDIVAGTDTATGLAGTAFGLSFHQELSLYVGRCGFTPAEALSSATSVTARRFNLHDRGRLAEGLKADLLLVKGDPTDDIRCTMNITGVWRGGQALIRGAN</sequence>
<dbReference type="RefSeq" id="XP_018071096.1">
    <property type="nucleotide sequence ID" value="XM_018211427.1"/>
</dbReference>
<dbReference type="InterPro" id="IPR051781">
    <property type="entry name" value="Metallo-dep_Hydrolase"/>
</dbReference>
<dbReference type="Gene3D" id="2.30.40.10">
    <property type="entry name" value="Urease, subunit C, domain 1"/>
    <property type="match status" value="1"/>
</dbReference>
<evidence type="ECO:0000313" key="2">
    <source>
        <dbReference type="EMBL" id="KUJ16741.1"/>
    </source>
</evidence>
<protein>
    <recommendedName>
        <fullName evidence="1">Amidohydrolase-related domain-containing protein</fullName>
    </recommendedName>
</protein>
<dbReference type="Pfam" id="PF01979">
    <property type="entry name" value="Amidohydro_1"/>
    <property type="match status" value="1"/>
</dbReference>
<dbReference type="OrthoDB" id="5595695at2759"/>
<keyword evidence="3" id="KW-1185">Reference proteome</keyword>
<dbReference type="STRING" id="149040.A0A194X995"/>
<dbReference type="InterPro" id="IPR006680">
    <property type="entry name" value="Amidohydro-rel"/>
</dbReference>
<dbReference type="InterPro" id="IPR032466">
    <property type="entry name" value="Metal_Hydrolase"/>
</dbReference>
<dbReference type="GO" id="GO:0016810">
    <property type="term" value="F:hydrolase activity, acting on carbon-nitrogen (but not peptide) bonds"/>
    <property type="evidence" value="ECO:0007669"/>
    <property type="project" value="InterPro"/>
</dbReference>
<dbReference type="Gene3D" id="1.20.58.520">
    <property type="entry name" value="Amidohydrolase"/>
    <property type="match status" value="1"/>
</dbReference>
<gene>
    <name evidence="2" type="ORF">LY89DRAFT_63513</name>
</gene>
<dbReference type="KEGG" id="psco:LY89DRAFT_63513"/>
<organism evidence="2 3">
    <name type="scientific">Mollisia scopiformis</name>
    <name type="common">Conifer needle endophyte fungus</name>
    <name type="synonym">Phialocephala scopiformis</name>
    <dbReference type="NCBI Taxonomy" id="149040"/>
    <lineage>
        <taxon>Eukaryota</taxon>
        <taxon>Fungi</taxon>
        <taxon>Dikarya</taxon>
        <taxon>Ascomycota</taxon>
        <taxon>Pezizomycotina</taxon>
        <taxon>Leotiomycetes</taxon>
        <taxon>Helotiales</taxon>
        <taxon>Mollisiaceae</taxon>
        <taxon>Mollisia</taxon>
    </lineage>
</organism>
<dbReference type="EMBL" id="KQ947415">
    <property type="protein sequence ID" value="KUJ16741.1"/>
    <property type="molecule type" value="Genomic_DNA"/>
</dbReference>
<feature type="domain" description="Amidohydrolase-related" evidence="1">
    <location>
        <begin position="55"/>
        <end position="411"/>
    </location>
</feature>
<accession>A0A194X995</accession>
<dbReference type="SUPFAM" id="SSF51556">
    <property type="entry name" value="Metallo-dependent hydrolases"/>
    <property type="match status" value="1"/>
</dbReference>